<dbReference type="Proteomes" id="UP000466966">
    <property type="component" value="Unassembled WGS sequence"/>
</dbReference>
<dbReference type="NCBIfam" id="TIGR04433">
    <property type="entry name" value="UrcA_uranyl"/>
    <property type="match status" value="1"/>
</dbReference>
<keyword evidence="3" id="KW-1185">Reference proteome</keyword>
<evidence type="ECO:0000256" key="1">
    <source>
        <dbReference type="SAM" id="SignalP"/>
    </source>
</evidence>
<feature type="signal peptide" evidence="1">
    <location>
        <begin position="1"/>
        <end position="23"/>
    </location>
</feature>
<sequence length="104" mass="11396">MAHKIILALVTATLSLAPVAASAATVEQRTTGVAFRDLDLTTEQGRAELDRRIDAAARQVCAIGETDVGTRIVTREKRQCYREARAQLDQRFARVISEGRRGEG</sequence>
<organism evidence="2 3">
    <name type="scientific">Alteraurantiacibacter buctensis</name>
    <dbReference type="NCBI Taxonomy" id="1503981"/>
    <lineage>
        <taxon>Bacteria</taxon>
        <taxon>Pseudomonadati</taxon>
        <taxon>Pseudomonadota</taxon>
        <taxon>Alphaproteobacteria</taxon>
        <taxon>Sphingomonadales</taxon>
        <taxon>Erythrobacteraceae</taxon>
        <taxon>Alteraurantiacibacter</taxon>
    </lineage>
</organism>
<accession>A0A844YU07</accession>
<proteinExistence type="predicted"/>
<dbReference type="RefSeq" id="WP_160770408.1">
    <property type="nucleotide sequence ID" value="NZ_WTYV01000001.1"/>
</dbReference>
<reference evidence="2 3" key="1">
    <citation type="submission" date="2019-12" db="EMBL/GenBank/DDBJ databases">
        <title>Genomic-based taxomic classification of the family Erythrobacteraceae.</title>
        <authorList>
            <person name="Xu L."/>
        </authorList>
    </citation>
    <scope>NUCLEOTIDE SEQUENCE [LARGE SCALE GENOMIC DNA]</scope>
    <source>
        <strain evidence="2 3">M0322</strain>
    </source>
</reference>
<dbReference type="OrthoDB" id="7450905at2"/>
<gene>
    <name evidence="2" type="ORF">GRI99_02475</name>
</gene>
<evidence type="ECO:0000313" key="3">
    <source>
        <dbReference type="Proteomes" id="UP000466966"/>
    </source>
</evidence>
<comment type="caution">
    <text evidence="2">The sequence shown here is derived from an EMBL/GenBank/DDBJ whole genome shotgun (WGS) entry which is preliminary data.</text>
</comment>
<keyword evidence="1" id="KW-0732">Signal</keyword>
<dbReference type="InterPro" id="IPR030972">
    <property type="entry name" value="UrcA_uranyl"/>
</dbReference>
<feature type="chain" id="PRO_5032365070" evidence="1">
    <location>
        <begin position="24"/>
        <end position="104"/>
    </location>
</feature>
<dbReference type="AlphaFoldDB" id="A0A844YU07"/>
<evidence type="ECO:0000313" key="2">
    <source>
        <dbReference type="EMBL" id="MXO70496.1"/>
    </source>
</evidence>
<dbReference type="EMBL" id="WTYV01000001">
    <property type="protein sequence ID" value="MXO70496.1"/>
    <property type="molecule type" value="Genomic_DNA"/>
</dbReference>
<protein>
    <submittedName>
        <fullName evidence="2">UrcA family protein</fullName>
    </submittedName>
</protein>
<name>A0A844YU07_9SPHN</name>